<reference evidence="11 12" key="1">
    <citation type="submission" date="2018-04" db="EMBL/GenBank/DDBJ databases">
        <title>Genomic Encyclopedia of Archaeal and Bacterial Type Strains, Phase II (KMG-II): from individual species to whole genera.</title>
        <authorList>
            <person name="Goeker M."/>
        </authorList>
    </citation>
    <scope>NUCLEOTIDE SEQUENCE [LARGE SCALE GENOMIC DNA]</scope>
    <source>
        <strain evidence="11 12">DSM 23382</strain>
    </source>
</reference>
<name>A0A2T5UYS2_9HYPH</name>
<evidence type="ECO:0000256" key="1">
    <source>
        <dbReference type="ARBA" id="ARBA00004429"/>
    </source>
</evidence>
<evidence type="ECO:0000313" key="11">
    <source>
        <dbReference type="EMBL" id="PTW56653.1"/>
    </source>
</evidence>
<dbReference type="PRINTS" id="PR00949">
    <property type="entry name" value="TYPE3IMAPROT"/>
</dbReference>
<evidence type="ECO:0000256" key="10">
    <source>
        <dbReference type="SAM" id="Phobius"/>
    </source>
</evidence>
<evidence type="ECO:0000256" key="8">
    <source>
        <dbReference type="ARBA" id="ARBA00023136"/>
    </source>
</evidence>
<comment type="similarity">
    <text evidence="2">Belongs to the FHIPEP (flagella/HR/invasion proteins export pore) family.</text>
</comment>
<dbReference type="Pfam" id="PF00771">
    <property type="entry name" value="FHIPEP"/>
    <property type="match status" value="1"/>
</dbReference>
<dbReference type="InterPro" id="IPR042193">
    <property type="entry name" value="FHIPEP_3"/>
</dbReference>
<evidence type="ECO:0000256" key="5">
    <source>
        <dbReference type="ARBA" id="ARBA00022519"/>
    </source>
</evidence>
<evidence type="ECO:0000256" key="4">
    <source>
        <dbReference type="ARBA" id="ARBA00022475"/>
    </source>
</evidence>
<dbReference type="PANTHER" id="PTHR30161">
    <property type="entry name" value="FLAGELLAR EXPORT PROTEIN, MEMBRANE FLHA SUBUNIT-RELATED"/>
    <property type="match status" value="1"/>
</dbReference>
<keyword evidence="4" id="KW-1003">Cell membrane</keyword>
<evidence type="ECO:0000256" key="7">
    <source>
        <dbReference type="ARBA" id="ARBA00022989"/>
    </source>
</evidence>
<feature type="transmembrane region" description="Helical" evidence="10">
    <location>
        <begin position="230"/>
        <end position="257"/>
    </location>
</feature>
<dbReference type="InterPro" id="IPR042194">
    <property type="entry name" value="FHIPEP_1"/>
</dbReference>
<gene>
    <name evidence="11" type="ORF">C8N35_111116</name>
</gene>
<sequence>MTIARVLHAMSKRNDVILAFLLICIVFMMILPLPTFLVDALIGLNLCIAAILLMVAVYLSDIVQFSAFPSILLLTTLFRLALSITTTRLILLQADAGKIVETFGNFVVAGNLVVGSVIFLILTIVNFMVITKGSERVAEVSARFSLDAMPGKQMSIDSDMRAGMIEMDEAKRRRAKLEKESQLYGAMDGAMKFVKGDAIAGLIIIAVNIIGGVIIGTSQRGMETSEALDVYSILTIGDGLVSQIPALFISITAGFIVTRVSSDENNDLGSDIAFQLINEPKALMIAAGVLLGFAAVPGFPPGVFIPLALLCGVGGFFIMRNRKKAATANRSHEMPNFAPAIAKKGDTPAFPDNDEAADFEKVDAVTFALTVPLIVDIASAVRGAIRPEKLDNEVARVRRALYFDLGVPFPGINLRLNDNLKEGEYRIMVNEIPVAEGLARPGYFIARETADNLKMFGVPYEVGDDFLPNTKSHWVAMKHLPIVQRAGIQIMTLSSMLTYHLAHVLKDHAGEFIGIQEAMYLMNKMEADFGELVREATRALPITTITDILKRLVSEEISIRDLRTILQALVAWGQKEKDPIMLTEHVRGALSRYITYKFSAGQNVIPAYLLSKEVEDEIRGAVRQTSGASYLALSPDIHRQLIGAIREALGEVTQHTSMPVMLAPMDIRRFMRKIVERDFPNLPVLSFQELAADANIQPLERIRLGNTGQQKRLSTV</sequence>
<dbReference type="InterPro" id="IPR042196">
    <property type="entry name" value="FHIPEP_4"/>
</dbReference>
<dbReference type="Gene3D" id="3.40.30.60">
    <property type="entry name" value="FHIPEP family, domain 1"/>
    <property type="match status" value="1"/>
</dbReference>
<feature type="transmembrane region" description="Helical" evidence="10">
    <location>
        <begin position="16"/>
        <end position="34"/>
    </location>
</feature>
<keyword evidence="8 10" id="KW-0472">Membrane</keyword>
<comment type="caution">
    <text evidence="11">The sequence shown here is derived from an EMBL/GenBank/DDBJ whole genome shotgun (WGS) entry which is preliminary data.</text>
</comment>
<dbReference type="InterPro" id="IPR001712">
    <property type="entry name" value="T3SS_FHIPEP"/>
</dbReference>
<keyword evidence="7 10" id="KW-1133">Transmembrane helix</keyword>
<dbReference type="GO" id="GO:0005886">
    <property type="term" value="C:plasma membrane"/>
    <property type="evidence" value="ECO:0007669"/>
    <property type="project" value="UniProtKB-SubCell"/>
</dbReference>
<evidence type="ECO:0000313" key="12">
    <source>
        <dbReference type="Proteomes" id="UP000244081"/>
    </source>
</evidence>
<feature type="transmembrane region" description="Helical" evidence="10">
    <location>
        <begin position="71"/>
        <end position="91"/>
    </location>
</feature>
<protein>
    <submittedName>
        <fullName evidence="11">Type III secretion protein V</fullName>
    </submittedName>
</protein>
<dbReference type="RefSeq" id="WP_210203631.1">
    <property type="nucleotide sequence ID" value="NZ_QAYG01000011.1"/>
</dbReference>
<dbReference type="InterPro" id="IPR006302">
    <property type="entry name" value="T3SS_HrcV"/>
</dbReference>
<dbReference type="AlphaFoldDB" id="A0A2T5UYS2"/>
<accession>A0A2T5UYS2</accession>
<keyword evidence="12" id="KW-1185">Reference proteome</keyword>
<feature type="transmembrane region" description="Helical" evidence="10">
    <location>
        <begin position="198"/>
        <end position="218"/>
    </location>
</feature>
<keyword evidence="5" id="KW-0997">Cell inner membrane</keyword>
<dbReference type="GO" id="GO:0009306">
    <property type="term" value="P:protein secretion"/>
    <property type="evidence" value="ECO:0007669"/>
    <property type="project" value="InterPro"/>
</dbReference>
<keyword evidence="3" id="KW-0813">Transport</keyword>
<feature type="transmembrane region" description="Helical" evidence="10">
    <location>
        <begin position="40"/>
        <end position="59"/>
    </location>
</feature>
<proteinExistence type="inferred from homology"/>
<dbReference type="PROSITE" id="PS00994">
    <property type="entry name" value="FHIPEP"/>
    <property type="match status" value="1"/>
</dbReference>
<evidence type="ECO:0000256" key="3">
    <source>
        <dbReference type="ARBA" id="ARBA00022448"/>
    </source>
</evidence>
<evidence type="ECO:0000256" key="9">
    <source>
        <dbReference type="SAM" id="Coils"/>
    </source>
</evidence>
<keyword evidence="6 10" id="KW-0812">Transmembrane</keyword>
<evidence type="ECO:0000256" key="2">
    <source>
        <dbReference type="ARBA" id="ARBA00008835"/>
    </source>
</evidence>
<dbReference type="PANTHER" id="PTHR30161:SF2">
    <property type="entry name" value="INVASION PROTEIN INVA"/>
    <property type="match status" value="1"/>
</dbReference>
<keyword evidence="9" id="KW-0175">Coiled coil</keyword>
<dbReference type="Gene3D" id="1.10.8.540">
    <property type="entry name" value="FHIPEP family, domain 3"/>
    <property type="match status" value="1"/>
</dbReference>
<dbReference type="InterPro" id="IPR025505">
    <property type="entry name" value="FHIPEP_CS"/>
</dbReference>
<feature type="transmembrane region" description="Helical" evidence="10">
    <location>
        <begin position="103"/>
        <end position="129"/>
    </location>
</feature>
<comment type="subcellular location">
    <subcellularLocation>
        <location evidence="1">Cell inner membrane</location>
        <topology evidence="1">Multi-pass membrane protein</topology>
    </subcellularLocation>
</comment>
<organism evidence="11 12">
    <name type="scientific">Breoghania corrubedonensis</name>
    <dbReference type="NCBI Taxonomy" id="665038"/>
    <lineage>
        <taxon>Bacteria</taxon>
        <taxon>Pseudomonadati</taxon>
        <taxon>Pseudomonadota</taxon>
        <taxon>Alphaproteobacteria</taxon>
        <taxon>Hyphomicrobiales</taxon>
        <taxon>Stappiaceae</taxon>
        <taxon>Breoghania</taxon>
    </lineage>
</organism>
<dbReference type="Proteomes" id="UP000244081">
    <property type="component" value="Unassembled WGS sequence"/>
</dbReference>
<dbReference type="NCBIfam" id="TIGR01399">
    <property type="entry name" value="hrcV"/>
    <property type="match status" value="1"/>
</dbReference>
<dbReference type="EMBL" id="QAYG01000011">
    <property type="protein sequence ID" value="PTW56653.1"/>
    <property type="molecule type" value="Genomic_DNA"/>
</dbReference>
<dbReference type="Gene3D" id="3.40.50.12790">
    <property type="entry name" value="FHIPEP family, domain 4"/>
    <property type="match status" value="1"/>
</dbReference>
<evidence type="ECO:0000256" key="6">
    <source>
        <dbReference type="ARBA" id="ARBA00022692"/>
    </source>
</evidence>
<dbReference type="PIRSF" id="PIRSF005419">
    <property type="entry name" value="FlhA"/>
    <property type="match status" value="1"/>
</dbReference>
<feature type="coiled-coil region" evidence="9">
    <location>
        <begin position="160"/>
        <end position="187"/>
    </location>
</feature>